<evidence type="ECO:0000256" key="6">
    <source>
        <dbReference type="ARBA" id="ARBA00022927"/>
    </source>
</evidence>
<evidence type="ECO:0008006" key="12">
    <source>
        <dbReference type="Google" id="ProtNLM"/>
    </source>
</evidence>
<dbReference type="GO" id="GO:0015031">
    <property type="term" value="P:protein transport"/>
    <property type="evidence" value="ECO:0007669"/>
    <property type="project" value="UniProtKB-KW"/>
</dbReference>
<feature type="transmembrane region" description="Helical" evidence="9">
    <location>
        <begin position="204"/>
        <end position="221"/>
    </location>
</feature>
<evidence type="ECO:0000256" key="1">
    <source>
        <dbReference type="ARBA" id="ARBA00004141"/>
    </source>
</evidence>
<keyword evidence="7 9" id="KW-1133">Transmembrane helix</keyword>
<accession>A0AAQ3P0Z7</accession>
<dbReference type="InterPro" id="IPR004648">
    <property type="entry name" value="Oligpept_transpt"/>
</dbReference>
<comment type="similarity">
    <text evidence="2">Belongs to the oligopeptide OPT transporter (TC 2.A.67.1) family.</text>
</comment>
<protein>
    <recommendedName>
        <fullName evidence="12">Oligopeptide transporter</fullName>
    </recommendedName>
</protein>
<feature type="transmembrane region" description="Helical" evidence="9">
    <location>
        <begin position="87"/>
        <end position="105"/>
    </location>
</feature>
<dbReference type="Proteomes" id="UP001374535">
    <property type="component" value="Chromosome 2"/>
</dbReference>
<dbReference type="PANTHER" id="PTHR22601">
    <property type="entry name" value="ISP4 LIKE PROTEIN"/>
    <property type="match status" value="1"/>
</dbReference>
<dbReference type="Pfam" id="PF03169">
    <property type="entry name" value="OPT"/>
    <property type="match status" value="1"/>
</dbReference>
<feature type="transmembrane region" description="Helical" evidence="9">
    <location>
        <begin position="233"/>
        <end position="254"/>
    </location>
</feature>
<keyword evidence="6" id="KW-0653">Protein transport</keyword>
<evidence type="ECO:0000256" key="3">
    <source>
        <dbReference type="ARBA" id="ARBA00022448"/>
    </source>
</evidence>
<keyword evidence="4 9" id="KW-0812">Transmembrane</keyword>
<keyword evidence="8 9" id="KW-0472">Membrane</keyword>
<dbReference type="GO" id="GO:0016020">
    <property type="term" value="C:membrane"/>
    <property type="evidence" value="ECO:0007669"/>
    <property type="project" value="UniProtKB-SubCell"/>
</dbReference>
<keyword evidence="3" id="KW-0813">Transport</keyword>
<evidence type="ECO:0000256" key="4">
    <source>
        <dbReference type="ARBA" id="ARBA00022692"/>
    </source>
</evidence>
<sequence length="289" mass="32588">MALIYEQFRSSRSGKEDIHTRLMKKYKPIPNWWFHVTLLVSFLLALLLCTVMKDQVQMPWWGLIFAAGLALTFTLPISIITATTNQVIGTLIAGTVDVGVAWWLLGSVKNICKQDLLPENSPWTCPGDHVFFDASVIWGLVGPKRIFGTQGKYQKLNWFFLIGAVGPVVIWALQKVFPKQHWISLIHLPVLLGATASMPPASTVNFNSWIVVGTIFNYFVFKYRKNWWERYNYVLAAALDAGLAFMTVLIYFALLMEGKGIQWWGTDEHCPLAECPTAKGLIAEGCPVF</sequence>
<name>A0AAQ3P0Z7_VIGMU</name>
<dbReference type="InterPro" id="IPR004813">
    <property type="entry name" value="OPT"/>
</dbReference>
<feature type="transmembrane region" description="Helical" evidence="9">
    <location>
        <begin position="60"/>
        <end position="81"/>
    </location>
</feature>
<evidence type="ECO:0000256" key="7">
    <source>
        <dbReference type="ARBA" id="ARBA00022989"/>
    </source>
</evidence>
<evidence type="ECO:0000256" key="8">
    <source>
        <dbReference type="ARBA" id="ARBA00023136"/>
    </source>
</evidence>
<dbReference type="NCBIfam" id="TIGR00728">
    <property type="entry name" value="OPT_sfam"/>
    <property type="match status" value="1"/>
</dbReference>
<proteinExistence type="inferred from homology"/>
<dbReference type="AlphaFoldDB" id="A0AAQ3P0Z7"/>
<keyword evidence="5" id="KW-0571">Peptide transport</keyword>
<evidence type="ECO:0000256" key="9">
    <source>
        <dbReference type="SAM" id="Phobius"/>
    </source>
</evidence>
<comment type="subcellular location">
    <subcellularLocation>
        <location evidence="1">Membrane</location>
        <topology evidence="1">Multi-pass membrane protein</topology>
    </subcellularLocation>
</comment>
<evidence type="ECO:0000256" key="5">
    <source>
        <dbReference type="ARBA" id="ARBA00022856"/>
    </source>
</evidence>
<keyword evidence="11" id="KW-1185">Reference proteome</keyword>
<evidence type="ECO:0000256" key="2">
    <source>
        <dbReference type="ARBA" id="ARBA00005484"/>
    </source>
</evidence>
<evidence type="ECO:0000313" key="11">
    <source>
        <dbReference type="Proteomes" id="UP001374535"/>
    </source>
</evidence>
<feature type="transmembrane region" description="Helical" evidence="9">
    <location>
        <begin position="156"/>
        <end position="174"/>
    </location>
</feature>
<feature type="transmembrane region" description="Helical" evidence="9">
    <location>
        <begin position="32"/>
        <end position="51"/>
    </location>
</feature>
<dbReference type="GO" id="GO:0035673">
    <property type="term" value="F:oligopeptide transmembrane transporter activity"/>
    <property type="evidence" value="ECO:0007669"/>
    <property type="project" value="InterPro"/>
</dbReference>
<organism evidence="10 11">
    <name type="scientific">Vigna mungo</name>
    <name type="common">Black gram</name>
    <name type="synonym">Phaseolus mungo</name>
    <dbReference type="NCBI Taxonomy" id="3915"/>
    <lineage>
        <taxon>Eukaryota</taxon>
        <taxon>Viridiplantae</taxon>
        <taxon>Streptophyta</taxon>
        <taxon>Embryophyta</taxon>
        <taxon>Tracheophyta</taxon>
        <taxon>Spermatophyta</taxon>
        <taxon>Magnoliopsida</taxon>
        <taxon>eudicotyledons</taxon>
        <taxon>Gunneridae</taxon>
        <taxon>Pentapetalae</taxon>
        <taxon>rosids</taxon>
        <taxon>fabids</taxon>
        <taxon>Fabales</taxon>
        <taxon>Fabaceae</taxon>
        <taxon>Papilionoideae</taxon>
        <taxon>50 kb inversion clade</taxon>
        <taxon>NPAAA clade</taxon>
        <taxon>indigoferoid/millettioid clade</taxon>
        <taxon>Phaseoleae</taxon>
        <taxon>Vigna</taxon>
    </lineage>
</organism>
<evidence type="ECO:0000313" key="10">
    <source>
        <dbReference type="EMBL" id="WVZ19625.1"/>
    </source>
</evidence>
<reference evidence="10 11" key="1">
    <citation type="journal article" date="2023" name="Life. Sci Alliance">
        <title>Evolutionary insights into 3D genome organization and epigenetic landscape of Vigna mungo.</title>
        <authorList>
            <person name="Junaid A."/>
            <person name="Singh B."/>
            <person name="Bhatia S."/>
        </authorList>
    </citation>
    <scope>NUCLEOTIDE SEQUENCE [LARGE SCALE GENOMIC DNA]</scope>
    <source>
        <strain evidence="10">Urdbean</strain>
    </source>
</reference>
<dbReference type="EMBL" id="CP144699">
    <property type="protein sequence ID" value="WVZ19625.1"/>
    <property type="molecule type" value="Genomic_DNA"/>
</dbReference>
<gene>
    <name evidence="10" type="ORF">V8G54_006947</name>
</gene>